<accession>A0A8J2YUV0</accession>
<reference evidence="1" key="2">
    <citation type="submission" date="2020-09" db="EMBL/GenBank/DDBJ databases">
        <authorList>
            <person name="Sun Q."/>
            <person name="Zhou Y."/>
        </authorList>
    </citation>
    <scope>NUCLEOTIDE SEQUENCE</scope>
    <source>
        <strain evidence="1">CGMCC 1.15725</strain>
    </source>
</reference>
<dbReference type="EMBL" id="BMJQ01000006">
    <property type="protein sequence ID" value="GGF18121.1"/>
    <property type="molecule type" value="Genomic_DNA"/>
</dbReference>
<comment type="caution">
    <text evidence="1">The sequence shown here is derived from an EMBL/GenBank/DDBJ whole genome shotgun (WGS) entry which is preliminary data.</text>
</comment>
<evidence type="ECO:0000313" key="2">
    <source>
        <dbReference type="Proteomes" id="UP000646365"/>
    </source>
</evidence>
<name>A0A8J2YUV0_9PROT</name>
<organism evidence="1 2">
    <name type="scientific">Aliidongia dinghuensis</name>
    <dbReference type="NCBI Taxonomy" id="1867774"/>
    <lineage>
        <taxon>Bacteria</taxon>
        <taxon>Pseudomonadati</taxon>
        <taxon>Pseudomonadota</taxon>
        <taxon>Alphaproteobacteria</taxon>
        <taxon>Rhodospirillales</taxon>
        <taxon>Dongiaceae</taxon>
        <taxon>Aliidongia</taxon>
    </lineage>
</organism>
<gene>
    <name evidence="1" type="ORF">GCM10011611_24970</name>
</gene>
<protein>
    <recommendedName>
        <fullName evidence="3">Tyr recombinase domain-containing protein</fullName>
    </recommendedName>
</protein>
<evidence type="ECO:0000313" key="1">
    <source>
        <dbReference type="EMBL" id="GGF18121.1"/>
    </source>
</evidence>
<reference evidence="1" key="1">
    <citation type="journal article" date="2014" name="Int. J. Syst. Evol. Microbiol.">
        <title>Complete genome sequence of Corynebacterium casei LMG S-19264T (=DSM 44701T), isolated from a smear-ripened cheese.</title>
        <authorList>
            <consortium name="US DOE Joint Genome Institute (JGI-PGF)"/>
            <person name="Walter F."/>
            <person name="Albersmeier A."/>
            <person name="Kalinowski J."/>
            <person name="Ruckert C."/>
        </authorList>
    </citation>
    <scope>NUCLEOTIDE SEQUENCE</scope>
    <source>
        <strain evidence="1">CGMCC 1.15725</strain>
    </source>
</reference>
<keyword evidence="2" id="KW-1185">Reference proteome</keyword>
<dbReference type="AlphaFoldDB" id="A0A8J2YUV0"/>
<sequence length="358" mass="40665">MRLSEVCGLIGSLNLETGLPNCVEIEPTLNGLFEAFYITGHIYKRRHIPQKHRWAAGLRSAGSTELPPAILAIKRLHQLLEPWRDLARPDDPTSDQTLHNQLLVRFRYIREFPRNRDGMAPILARLLAQQMKSWLFRHGKVPADVNIPTPAWRKSYALQTYMIDPQLLPAISRHFGHVSEMITYSSYVEGADPELERYRDDVAYNEVAQFMAAVRRGEIQTAGKIPEAIVANRQNLDAHFASLSESEIIDAMTDELRKSNIRGFGAPWGICIYRREWSRCEGTTCGPNFEKRNTETCCSCANLVMLERHYDFWQDRKAKTEKSLAEFSAFEPGAGIIPVLKARLAQSDKILNALKVAA</sequence>
<evidence type="ECO:0008006" key="3">
    <source>
        <dbReference type="Google" id="ProtNLM"/>
    </source>
</evidence>
<dbReference type="Proteomes" id="UP000646365">
    <property type="component" value="Unassembled WGS sequence"/>
</dbReference>
<proteinExistence type="predicted"/>